<accession>A0ABW5RLB2</accession>
<dbReference type="PROSITE" id="PS51257">
    <property type="entry name" value="PROKAR_LIPOPROTEIN"/>
    <property type="match status" value="1"/>
</dbReference>
<reference evidence="3" key="1">
    <citation type="journal article" date="2019" name="Int. J. Syst. Evol. Microbiol.">
        <title>The Global Catalogue of Microorganisms (GCM) 10K type strain sequencing project: providing services to taxonomists for standard genome sequencing and annotation.</title>
        <authorList>
            <consortium name="The Broad Institute Genomics Platform"/>
            <consortium name="The Broad Institute Genome Sequencing Center for Infectious Disease"/>
            <person name="Wu L."/>
            <person name="Ma J."/>
        </authorList>
    </citation>
    <scope>NUCLEOTIDE SEQUENCE [LARGE SCALE GENOMIC DNA]</scope>
    <source>
        <strain evidence="3">TISTR 1511</strain>
    </source>
</reference>
<evidence type="ECO:0000313" key="3">
    <source>
        <dbReference type="Proteomes" id="UP001597453"/>
    </source>
</evidence>
<dbReference type="RefSeq" id="WP_066059293.1">
    <property type="nucleotide sequence ID" value="NZ_JBHUNF010000010.1"/>
</dbReference>
<name>A0ABW5RLB2_9MICO</name>
<organism evidence="2 3">
    <name type="scientific">Gulosibacter bifidus</name>
    <dbReference type="NCBI Taxonomy" id="272239"/>
    <lineage>
        <taxon>Bacteria</taxon>
        <taxon>Bacillati</taxon>
        <taxon>Actinomycetota</taxon>
        <taxon>Actinomycetes</taxon>
        <taxon>Micrococcales</taxon>
        <taxon>Microbacteriaceae</taxon>
        <taxon>Gulosibacter</taxon>
    </lineage>
</organism>
<proteinExistence type="predicted"/>
<feature type="chain" id="PRO_5046244353" description="Lipoprotein" evidence="1">
    <location>
        <begin position="22"/>
        <end position="120"/>
    </location>
</feature>
<gene>
    <name evidence="2" type="ORF">ACFSUQ_09270</name>
</gene>
<keyword evidence="3" id="KW-1185">Reference proteome</keyword>
<evidence type="ECO:0008006" key="4">
    <source>
        <dbReference type="Google" id="ProtNLM"/>
    </source>
</evidence>
<evidence type="ECO:0000313" key="2">
    <source>
        <dbReference type="EMBL" id="MFD2675480.1"/>
    </source>
</evidence>
<evidence type="ECO:0000256" key="1">
    <source>
        <dbReference type="SAM" id="SignalP"/>
    </source>
</evidence>
<dbReference type="Proteomes" id="UP001597453">
    <property type="component" value="Unassembled WGS sequence"/>
</dbReference>
<feature type="signal peptide" evidence="1">
    <location>
        <begin position="1"/>
        <end position="21"/>
    </location>
</feature>
<sequence length="120" mass="12775">MRRLTYFALALAAVGVLSGCAAPVQPDSTPTESTTPTPLPTGQALEDCKEAIKNQVIGAQLSAEDREQQFSSNYDFEHVTFGPVDGGLSITFEGIGEFDGKAVSIECVWTPDHTTAQVIN</sequence>
<dbReference type="EMBL" id="JBHUNF010000010">
    <property type="protein sequence ID" value="MFD2675480.1"/>
    <property type="molecule type" value="Genomic_DNA"/>
</dbReference>
<comment type="caution">
    <text evidence="2">The sequence shown here is derived from an EMBL/GenBank/DDBJ whole genome shotgun (WGS) entry which is preliminary data.</text>
</comment>
<protein>
    <recommendedName>
        <fullName evidence="4">Lipoprotein</fullName>
    </recommendedName>
</protein>
<keyword evidence="1" id="KW-0732">Signal</keyword>